<comment type="similarity">
    <text evidence="1">Belongs to the WEB family.</text>
</comment>
<dbReference type="OrthoDB" id="1933125at2759"/>
<keyword evidence="5" id="KW-1185">Reference proteome</keyword>
<feature type="coiled-coil region" evidence="3">
    <location>
        <begin position="95"/>
        <end position="122"/>
    </location>
</feature>
<dbReference type="InterPro" id="IPR008545">
    <property type="entry name" value="Web"/>
</dbReference>
<evidence type="ECO:0000256" key="3">
    <source>
        <dbReference type="SAM" id="Coils"/>
    </source>
</evidence>
<dbReference type="Pfam" id="PF05701">
    <property type="entry name" value="WEMBL"/>
    <property type="match status" value="1"/>
</dbReference>
<sequence length="534" mass="59557">MVNVRIKELPKAQGSPRTEVGEIDTRAPFQSVKAAVSLFGEVALSRRKPNVRRSKSSENVIDKETQLLLAQKQFNKIKQKLGSAQTTRVRALTELQWAKRTMEDLTNRLETVSESKKSAIEATEAVKRKGKLLEEQKSQKHLGNVVRKHELQQAREQYLATAAELDAAKQDLNKIRQDFDSALEAKSAAFQQAAEAQRSANMNAEKVSEVSKEISAMNESVQQLKLASQQAEREQVKIAAEKETRIQTCKAGKDEAEKQLLSLKNEYDPDLSVTIEAKLAEINADIEVLQEEMKNAHASEMGSVRGVTTELNEATRTLQEVTEEESSLQSLVSSLKLELENVKRKHAEFQEKLAAAEEKETDQLLLVAENARREAEELQGTTEELKHEAETARSRTAEAEAKLQLALQEAEVARESEKRVHDGIKVLSETQPTPRPDSPAKIKISREEFESLKGKMEESSNLAEMKVAAVMVQLEIINANKDEAEDKLEAGLKAIEEIKEATDIALKAAENASAAQRMVEGELQKWCEEEETVA</sequence>
<organism evidence="4 5">
    <name type="scientific">Tripterygium wilfordii</name>
    <name type="common">Thunder God vine</name>
    <dbReference type="NCBI Taxonomy" id="458696"/>
    <lineage>
        <taxon>Eukaryota</taxon>
        <taxon>Viridiplantae</taxon>
        <taxon>Streptophyta</taxon>
        <taxon>Embryophyta</taxon>
        <taxon>Tracheophyta</taxon>
        <taxon>Spermatophyta</taxon>
        <taxon>Magnoliopsida</taxon>
        <taxon>eudicotyledons</taxon>
        <taxon>Gunneridae</taxon>
        <taxon>Pentapetalae</taxon>
        <taxon>rosids</taxon>
        <taxon>fabids</taxon>
        <taxon>Celastrales</taxon>
        <taxon>Celastraceae</taxon>
        <taxon>Tripterygium</taxon>
    </lineage>
</organism>
<dbReference type="Proteomes" id="UP000593562">
    <property type="component" value="Unassembled WGS sequence"/>
</dbReference>
<dbReference type="GO" id="GO:0005829">
    <property type="term" value="C:cytosol"/>
    <property type="evidence" value="ECO:0007669"/>
    <property type="project" value="TreeGrafter"/>
</dbReference>
<reference evidence="4 5" key="1">
    <citation type="journal article" date="2020" name="Nat. Commun.">
        <title>Genome of Tripterygium wilfordii and identification of cytochrome P450 involved in triptolide biosynthesis.</title>
        <authorList>
            <person name="Tu L."/>
            <person name="Su P."/>
            <person name="Zhang Z."/>
            <person name="Gao L."/>
            <person name="Wang J."/>
            <person name="Hu T."/>
            <person name="Zhou J."/>
            <person name="Zhang Y."/>
            <person name="Zhao Y."/>
            <person name="Liu Y."/>
            <person name="Song Y."/>
            <person name="Tong Y."/>
            <person name="Lu Y."/>
            <person name="Yang J."/>
            <person name="Xu C."/>
            <person name="Jia M."/>
            <person name="Peters R.J."/>
            <person name="Huang L."/>
            <person name="Gao W."/>
        </authorList>
    </citation>
    <scope>NUCLEOTIDE SEQUENCE [LARGE SCALE GENOMIC DNA]</scope>
    <source>
        <strain evidence="5">cv. XIE 37</strain>
        <tissue evidence="4">Leaf</tissue>
    </source>
</reference>
<dbReference type="AlphaFoldDB" id="A0A7J7DMC1"/>
<name>A0A7J7DMC1_TRIWF</name>
<protein>
    <recommendedName>
        <fullName evidence="6">WEB family protein</fullName>
    </recommendedName>
</protein>
<gene>
    <name evidence="4" type="ORF">HS088_TW05G00198</name>
</gene>
<evidence type="ECO:0008006" key="6">
    <source>
        <dbReference type="Google" id="ProtNLM"/>
    </source>
</evidence>
<comment type="caution">
    <text evidence="4">The sequence shown here is derived from an EMBL/GenBank/DDBJ whole genome shotgun (WGS) entry which is preliminary data.</text>
</comment>
<feature type="coiled-coil region" evidence="3">
    <location>
        <begin position="467"/>
        <end position="512"/>
    </location>
</feature>
<dbReference type="GO" id="GO:0009903">
    <property type="term" value="P:chloroplast avoidance movement"/>
    <property type="evidence" value="ECO:0007669"/>
    <property type="project" value="TreeGrafter"/>
</dbReference>
<dbReference type="EMBL" id="JAAARO010000005">
    <property type="protein sequence ID" value="KAF5747477.1"/>
    <property type="molecule type" value="Genomic_DNA"/>
</dbReference>
<proteinExistence type="inferred from homology"/>
<dbReference type="FunCoup" id="A0A7J7DMC1">
    <property type="interactions" value="168"/>
</dbReference>
<dbReference type="PANTHER" id="PTHR32054:SF42">
    <property type="entry name" value="WEB FAMILY PROTEIN"/>
    <property type="match status" value="1"/>
</dbReference>
<evidence type="ECO:0000256" key="2">
    <source>
        <dbReference type="ARBA" id="ARBA00023054"/>
    </source>
</evidence>
<evidence type="ECO:0000256" key="1">
    <source>
        <dbReference type="ARBA" id="ARBA00005485"/>
    </source>
</evidence>
<dbReference type="PANTHER" id="PTHR32054">
    <property type="entry name" value="HEAVY CHAIN, PUTATIVE, EXPRESSED-RELATED-RELATED"/>
    <property type="match status" value="1"/>
</dbReference>
<keyword evidence="2 3" id="KW-0175">Coiled coil</keyword>
<feature type="coiled-coil region" evidence="3">
    <location>
        <begin position="148"/>
        <end position="416"/>
    </location>
</feature>
<evidence type="ECO:0000313" key="5">
    <source>
        <dbReference type="Proteomes" id="UP000593562"/>
    </source>
</evidence>
<dbReference type="GO" id="GO:0009904">
    <property type="term" value="P:chloroplast accumulation movement"/>
    <property type="evidence" value="ECO:0007669"/>
    <property type="project" value="TreeGrafter"/>
</dbReference>
<evidence type="ECO:0000313" key="4">
    <source>
        <dbReference type="EMBL" id="KAF5747477.1"/>
    </source>
</evidence>
<dbReference type="InParanoid" id="A0A7J7DMC1"/>
<accession>A0A7J7DMC1</accession>